<organism evidence="2">
    <name type="scientific">marine sediment metagenome</name>
    <dbReference type="NCBI Taxonomy" id="412755"/>
    <lineage>
        <taxon>unclassified sequences</taxon>
        <taxon>metagenomes</taxon>
        <taxon>ecological metagenomes</taxon>
    </lineage>
</organism>
<dbReference type="InterPro" id="IPR048772">
    <property type="entry name" value="Hel308-like_dom4"/>
</dbReference>
<proteinExistence type="predicted"/>
<sequence length="348" mass="39452">SFLFPFLAPSLLSETVVQNLYFNALRPANPAGMLQVNDSGGKYNSAPAVANQSVVAVTAPAAPDTETPCRPLKKEKNFTNFLLKEIARGINTEEKLDNRFKGLTSDFKKDDHYWVFNFEEDDSGAEIKESLKILIEHNLIKYGKKNKDAEKLSLTWAGALINSRRIDMDTYLLFKEYLENKRGKFTNLEIITLLVKSGEGKNIPIPFPQFNQINDRYNKGGWKFYYQNKMAELVSDRGEDGKEIYQDILELDGEGCYLDLDIEDYLSIKKALLLYNWIGDREIKEIEEAYKIYGGAIRKLGEGFSWLADSLAAVAENLGWSKKGNKKEELAGIKIVSERLAWGVEEEG</sequence>
<dbReference type="Pfam" id="PF21280">
    <property type="entry name" value="Helicase_dom4_arc"/>
    <property type="match status" value="1"/>
</dbReference>
<name>X1HN66_9ZZZZ</name>
<protein>
    <recommendedName>
        <fullName evidence="1">ATP-dependent DNA helicase Hel308-like domain-containing protein</fullName>
    </recommendedName>
</protein>
<dbReference type="SUPFAM" id="SSF158702">
    <property type="entry name" value="Sec63 N-terminal domain-like"/>
    <property type="match status" value="1"/>
</dbReference>
<dbReference type="AlphaFoldDB" id="X1HN66"/>
<feature type="non-terminal residue" evidence="2">
    <location>
        <position position="1"/>
    </location>
</feature>
<comment type="caution">
    <text evidence="2">The sequence shown here is derived from an EMBL/GenBank/DDBJ whole genome shotgun (WGS) entry which is preliminary data.</text>
</comment>
<gene>
    <name evidence="2" type="ORF">S03H2_17483</name>
</gene>
<evidence type="ECO:0000313" key="2">
    <source>
        <dbReference type="EMBL" id="GAH46753.1"/>
    </source>
</evidence>
<reference evidence="2" key="1">
    <citation type="journal article" date="2014" name="Front. Microbiol.">
        <title>High frequency of phylogenetically diverse reductive dehalogenase-homologous genes in deep subseafloor sedimentary metagenomes.</title>
        <authorList>
            <person name="Kawai M."/>
            <person name="Futagami T."/>
            <person name="Toyoda A."/>
            <person name="Takaki Y."/>
            <person name="Nishi S."/>
            <person name="Hori S."/>
            <person name="Arai W."/>
            <person name="Tsubouchi T."/>
            <person name="Morono Y."/>
            <person name="Uchiyama I."/>
            <person name="Ito T."/>
            <person name="Fujiyama A."/>
            <person name="Inagaki F."/>
            <person name="Takami H."/>
        </authorList>
    </citation>
    <scope>NUCLEOTIDE SEQUENCE</scope>
    <source>
        <strain evidence="2">Expedition CK06-06</strain>
    </source>
</reference>
<feature type="domain" description="ATP-dependent DNA helicase Hel308-like" evidence="1">
    <location>
        <begin position="257"/>
        <end position="328"/>
    </location>
</feature>
<feature type="non-terminal residue" evidence="2">
    <location>
        <position position="348"/>
    </location>
</feature>
<accession>X1HN66</accession>
<dbReference type="EMBL" id="BARU01009023">
    <property type="protein sequence ID" value="GAH46753.1"/>
    <property type="molecule type" value="Genomic_DNA"/>
</dbReference>
<dbReference type="Gene3D" id="1.10.3380.20">
    <property type="match status" value="1"/>
</dbReference>
<evidence type="ECO:0000259" key="1">
    <source>
        <dbReference type="Pfam" id="PF21280"/>
    </source>
</evidence>